<dbReference type="PANTHER" id="PTHR34213:SF2">
    <property type="entry name" value="NUCLEAR TRANSPORT FACTOR 2 (NTF2) FAMILY PROTEIN"/>
    <property type="match status" value="1"/>
</dbReference>
<dbReference type="EMBL" id="KZ819604">
    <property type="protein sequence ID" value="PWN33960.1"/>
    <property type="molecule type" value="Genomic_DNA"/>
</dbReference>
<dbReference type="RefSeq" id="XP_025354262.1">
    <property type="nucleotide sequence ID" value="XM_025496683.1"/>
</dbReference>
<dbReference type="OrthoDB" id="2400485at2759"/>
<name>A0A316V8Z2_9BASI</name>
<proteinExistence type="predicted"/>
<dbReference type="Gene3D" id="3.10.450.50">
    <property type="match status" value="1"/>
</dbReference>
<dbReference type="Proteomes" id="UP000245771">
    <property type="component" value="Unassembled WGS sequence"/>
</dbReference>
<reference evidence="1 2" key="1">
    <citation type="journal article" date="2018" name="Mol. Biol. Evol.">
        <title>Broad Genomic Sampling Reveals a Smut Pathogenic Ancestry of the Fungal Clade Ustilaginomycotina.</title>
        <authorList>
            <person name="Kijpornyongpan T."/>
            <person name="Mondo S.J."/>
            <person name="Barry K."/>
            <person name="Sandor L."/>
            <person name="Lee J."/>
            <person name="Lipzen A."/>
            <person name="Pangilinan J."/>
            <person name="LaButti K."/>
            <person name="Hainaut M."/>
            <person name="Henrissat B."/>
            <person name="Grigoriev I.V."/>
            <person name="Spatafora J.W."/>
            <person name="Aime M.C."/>
        </authorList>
    </citation>
    <scope>NUCLEOTIDE SEQUENCE [LARGE SCALE GENOMIC DNA]</scope>
    <source>
        <strain evidence="1 2">MCA 3882</strain>
    </source>
</reference>
<dbReference type="InterPro" id="IPR032710">
    <property type="entry name" value="NTF2-like_dom_sf"/>
</dbReference>
<sequence>MSNGEGYVENVSPRATQLIQDSIDLFSAKPSHEIFKRSWTPDSVFEDPLCYAKGERQYKGQWWGLAAAFSKCDLKAWHVTKDEPTQVNYVQRVAYTFKGLGWTKEIISTISMELNKDGKVIHMQDRWDHQDPPANFIAWPLRRLNALAVPLFVTIPSADKAKPGHADL</sequence>
<keyword evidence="2" id="KW-1185">Reference proteome</keyword>
<organism evidence="1 2">
    <name type="scientific">Meira miltonrushii</name>
    <dbReference type="NCBI Taxonomy" id="1280837"/>
    <lineage>
        <taxon>Eukaryota</taxon>
        <taxon>Fungi</taxon>
        <taxon>Dikarya</taxon>
        <taxon>Basidiomycota</taxon>
        <taxon>Ustilaginomycotina</taxon>
        <taxon>Exobasidiomycetes</taxon>
        <taxon>Exobasidiales</taxon>
        <taxon>Brachybasidiaceae</taxon>
        <taxon>Meira</taxon>
    </lineage>
</organism>
<dbReference type="InParanoid" id="A0A316V8Z2"/>
<protein>
    <recommendedName>
        <fullName evidence="3">SnoaL-like domain-containing protein</fullName>
    </recommendedName>
</protein>
<dbReference type="PANTHER" id="PTHR34213">
    <property type="entry name" value="NUCLEAR TRANSPORT FACTOR 2 (NTF2) FAMILY PROTEIN"/>
    <property type="match status" value="1"/>
</dbReference>
<evidence type="ECO:0000313" key="1">
    <source>
        <dbReference type="EMBL" id="PWN33960.1"/>
    </source>
</evidence>
<evidence type="ECO:0000313" key="2">
    <source>
        <dbReference type="Proteomes" id="UP000245771"/>
    </source>
</evidence>
<gene>
    <name evidence="1" type="ORF">FA14DRAFT_125111</name>
</gene>
<dbReference type="GeneID" id="37018464"/>
<dbReference type="STRING" id="1280837.A0A316V8Z2"/>
<accession>A0A316V8Z2</accession>
<dbReference type="AlphaFoldDB" id="A0A316V8Z2"/>
<dbReference type="SUPFAM" id="SSF54427">
    <property type="entry name" value="NTF2-like"/>
    <property type="match status" value="1"/>
</dbReference>
<evidence type="ECO:0008006" key="3">
    <source>
        <dbReference type="Google" id="ProtNLM"/>
    </source>
</evidence>